<proteinExistence type="predicted"/>
<dbReference type="Proteomes" id="UP000035086">
    <property type="component" value="Chromosome"/>
</dbReference>
<gene>
    <name evidence="2" type="ORF">RO07_24460</name>
</gene>
<protein>
    <recommendedName>
        <fullName evidence="4">Phage-associated protein, BcepMu gp16 family</fullName>
    </recommendedName>
</protein>
<keyword evidence="3" id="KW-1185">Reference proteome</keyword>
<organism evidence="2 3">
    <name type="scientific">Pandoraea pulmonicola</name>
    <dbReference type="NCBI Taxonomy" id="93221"/>
    <lineage>
        <taxon>Bacteria</taxon>
        <taxon>Pseudomonadati</taxon>
        <taxon>Pseudomonadota</taxon>
        <taxon>Betaproteobacteria</taxon>
        <taxon>Burkholderiales</taxon>
        <taxon>Burkholderiaceae</taxon>
        <taxon>Pandoraea</taxon>
    </lineage>
</organism>
<accession>A0ABM5S4W3</accession>
<evidence type="ECO:0000313" key="3">
    <source>
        <dbReference type="Proteomes" id="UP000035086"/>
    </source>
</evidence>
<evidence type="ECO:0008006" key="4">
    <source>
        <dbReference type="Google" id="ProtNLM"/>
    </source>
</evidence>
<name>A0ABM5S4W3_PANPU</name>
<feature type="region of interest" description="Disordered" evidence="1">
    <location>
        <begin position="119"/>
        <end position="159"/>
    </location>
</feature>
<dbReference type="EMBL" id="CP010310">
    <property type="protein sequence ID" value="AJC22824.1"/>
    <property type="molecule type" value="Genomic_DNA"/>
</dbReference>
<sequence length="606" mass="67317">MYQTDQTCKQTEQRAHTGTVNAFLYFLQQPPSPGTSQQLDRFETIQKNFEQHLETPMLIPEGVLMYMHGAPEQRANVGASVGALPGPDQRPSSLATPDLLALGLFSPTPHANIEALIDGPSGSVQQPPLHGGARAGQKRAAPPHADGGGEADLPPARKISRRRISVETLRALRDALALNRRLNVAAWARMNDLNVQTITGYVYQGELTPEARNRLDRGDEKTPRRRKVVNVDVLRALRDALALDRGLNVAEWARANHLHPRTMKNYVFEGALTQEAQHRLERGGVKTPHRRKVGRDDLRALRDALALNKGLNVAAWARMNGLQPRTVQSYVFEGALLPRVENQLDLAGGKAPSHRKVGVDVLRALRDALALDRELNVAEWARERHYHSRTIENYVHNGALTPEAQSRLDPVDGKAPRLRNMETSDLRNLRDALALDSDLDVTAWAHANHLHARTVKNNVLEGKLTPEAQKRLDPRRAMEKRRVDVLQALSDALSLDPGLNVAEWARENDLHPRTIVHNVSNGALTPEAQNQLDVANGKPRRFRWVGADDLRNLDAALAVDRGLNVVKWAWAHGLNGHTIRAFVRNGKLTPEARKRLQNAGRQAVAT</sequence>
<reference evidence="2" key="1">
    <citation type="submission" date="2016-11" db="EMBL/GenBank/DDBJ databases">
        <title>Complete Genome Sequencing of Pandoraea pulmonicola DSM 16583.</title>
        <authorList>
            <person name="Chan K.-G."/>
        </authorList>
    </citation>
    <scope>NUCLEOTIDE SEQUENCE</scope>
    <source>
        <strain evidence="2">DSM 16583</strain>
    </source>
</reference>
<evidence type="ECO:0000313" key="2">
    <source>
        <dbReference type="EMBL" id="AJC22824.1"/>
    </source>
</evidence>
<evidence type="ECO:0000256" key="1">
    <source>
        <dbReference type="SAM" id="MobiDB-lite"/>
    </source>
</evidence>